<evidence type="ECO:0000259" key="2">
    <source>
        <dbReference type="PROSITE" id="PS50943"/>
    </source>
</evidence>
<dbReference type="AlphaFoldDB" id="A0A211ZKZ8"/>
<dbReference type="InterPro" id="IPR050807">
    <property type="entry name" value="TransReg_Diox_bact_type"/>
</dbReference>
<evidence type="ECO:0000313" key="3">
    <source>
        <dbReference type="EMBL" id="OWJ65846.1"/>
    </source>
</evidence>
<dbReference type="Gene3D" id="1.10.260.40">
    <property type="entry name" value="lambda repressor-like DNA-binding domains"/>
    <property type="match status" value="1"/>
</dbReference>
<dbReference type="OrthoDB" id="407979at2"/>
<dbReference type="Proteomes" id="UP000196655">
    <property type="component" value="Unassembled WGS sequence"/>
</dbReference>
<dbReference type="CDD" id="cd00093">
    <property type="entry name" value="HTH_XRE"/>
    <property type="match status" value="1"/>
</dbReference>
<organism evidence="3 4">
    <name type="scientific">Inquilinus limosus</name>
    <dbReference type="NCBI Taxonomy" id="171674"/>
    <lineage>
        <taxon>Bacteria</taxon>
        <taxon>Pseudomonadati</taxon>
        <taxon>Pseudomonadota</taxon>
        <taxon>Alphaproteobacteria</taxon>
        <taxon>Rhodospirillales</taxon>
        <taxon>Rhodospirillaceae</taxon>
        <taxon>Inquilinus</taxon>
    </lineage>
</organism>
<dbReference type="EMBL" id="NHON01000031">
    <property type="protein sequence ID" value="OWJ65846.1"/>
    <property type="molecule type" value="Genomic_DNA"/>
</dbReference>
<dbReference type="InterPro" id="IPR010982">
    <property type="entry name" value="Lambda_DNA-bd_dom_sf"/>
</dbReference>
<dbReference type="RefSeq" id="WP_088152326.1">
    <property type="nucleotide sequence ID" value="NZ_NHON01000031.1"/>
</dbReference>
<dbReference type="GO" id="GO:0005829">
    <property type="term" value="C:cytosol"/>
    <property type="evidence" value="ECO:0007669"/>
    <property type="project" value="TreeGrafter"/>
</dbReference>
<dbReference type="PANTHER" id="PTHR46797">
    <property type="entry name" value="HTH-TYPE TRANSCRIPTIONAL REGULATOR"/>
    <property type="match status" value="1"/>
</dbReference>
<name>A0A211ZKZ8_9PROT</name>
<sequence length="122" mass="13240">MNVQYIDTPAGRFAVLPEAEFRRLTEAAEDAADSAIVREFERKLAAGEEELLPSAMVDRLLAGESAVKVWREHRGFSAHQLAAKADVSAAYISQIEGGKRDGTVSTLRKIADALGVRLDDLA</sequence>
<dbReference type="PANTHER" id="PTHR46797:SF1">
    <property type="entry name" value="METHYLPHOSPHONATE SYNTHASE"/>
    <property type="match status" value="1"/>
</dbReference>
<dbReference type="GO" id="GO:0003677">
    <property type="term" value="F:DNA binding"/>
    <property type="evidence" value="ECO:0007669"/>
    <property type="project" value="UniProtKB-KW"/>
</dbReference>
<dbReference type="SMART" id="SM00530">
    <property type="entry name" value="HTH_XRE"/>
    <property type="match status" value="1"/>
</dbReference>
<feature type="domain" description="HTH cro/C1-type" evidence="2">
    <location>
        <begin position="67"/>
        <end position="121"/>
    </location>
</feature>
<accession>A0A211ZKZ8</accession>
<gene>
    <name evidence="3" type="ORF">BWR60_17575</name>
</gene>
<evidence type="ECO:0000256" key="1">
    <source>
        <dbReference type="ARBA" id="ARBA00023125"/>
    </source>
</evidence>
<keyword evidence="4" id="KW-1185">Reference proteome</keyword>
<evidence type="ECO:0000313" key="4">
    <source>
        <dbReference type="Proteomes" id="UP000196655"/>
    </source>
</evidence>
<reference evidence="4" key="1">
    <citation type="submission" date="2017-05" db="EMBL/GenBank/DDBJ databases">
        <authorList>
            <person name="Macchi M."/>
            <person name="Festa S."/>
            <person name="Coppotelli B.M."/>
            <person name="Morelli I.S."/>
        </authorList>
    </citation>
    <scope>NUCLEOTIDE SEQUENCE [LARGE SCALE GENOMIC DNA]</scope>
    <source>
        <strain evidence="4">I</strain>
    </source>
</reference>
<dbReference type="Pfam" id="PF01381">
    <property type="entry name" value="HTH_3"/>
    <property type="match status" value="1"/>
</dbReference>
<dbReference type="PROSITE" id="PS50943">
    <property type="entry name" value="HTH_CROC1"/>
    <property type="match status" value="1"/>
</dbReference>
<dbReference type="InterPro" id="IPR001387">
    <property type="entry name" value="Cro/C1-type_HTH"/>
</dbReference>
<protein>
    <submittedName>
        <fullName evidence="3">Transcriptional regulator</fullName>
    </submittedName>
</protein>
<proteinExistence type="predicted"/>
<keyword evidence="1" id="KW-0238">DNA-binding</keyword>
<dbReference type="SUPFAM" id="SSF47413">
    <property type="entry name" value="lambda repressor-like DNA-binding domains"/>
    <property type="match status" value="1"/>
</dbReference>
<dbReference type="GO" id="GO:0003700">
    <property type="term" value="F:DNA-binding transcription factor activity"/>
    <property type="evidence" value="ECO:0007669"/>
    <property type="project" value="TreeGrafter"/>
</dbReference>
<comment type="caution">
    <text evidence="3">The sequence shown here is derived from an EMBL/GenBank/DDBJ whole genome shotgun (WGS) entry which is preliminary data.</text>
</comment>